<name>A0A8E2DRZ8_9APHY</name>
<gene>
    <name evidence="1" type="ORF">OBBRIDRAFT_48478</name>
</gene>
<protein>
    <submittedName>
        <fullName evidence="1">Uncharacterized protein</fullName>
    </submittedName>
</protein>
<dbReference type="Proteomes" id="UP000250043">
    <property type="component" value="Unassembled WGS sequence"/>
</dbReference>
<evidence type="ECO:0000313" key="2">
    <source>
        <dbReference type="Proteomes" id="UP000250043"/>
    </source>
</evidence>
<sequence length="147" mass="16780">MSGLCLLLLHALSWHDGSLPRRLFPRMRLYSIVPFNTMTALVAFASALRSRLEALVLHISTLTVPPSNHDPGSCPHTDALYSIPRQWWPLNAALVSYLRHEEHREIRYWLVVATLSGHLVPCLRYERHREISSPSSLRETVDICQAC</sequence>
<keyword evidence="2" id="KW-1185">Reference proteome</keyword>
<evidence type="ECO:0000313" key="1">
    <source>
        <dbReference type="EMBL" id="OCH94804.1"/>
    </source>
</evidence>
<dbReference type="AlphaFoldDB" id="A0A8E2DRZ8"/>
<proteinExistence type="predicted"/>
<dbReference type="EMBL" id="KV722340">
    <property type="protein sequence ID" value="OCH94804.1"/>
    <property type="molecule type" value="Genomic_DNA"/>
</dbReference>
<organism evidence="1 2">
    <name type="scientific">Obba rivulosa</name>
    <dbReference type="NCBI Taxonomy" id="1052685"/>
    <lineage>
        <taxon>Eukaryota</taxon>
        <taxon>Fungi</taxon>
        <taxon>Dikarya</taxon>
        <taxon>Basidiomycota</taxon>
        <taxon>Agaricomycotina</taxon>
        <taxon>Agaricomycetes</taxon>
        <taxon>Polyporales</taxon>
        <taxon>Gelatoporiaceae</taxon>
        <taxon>Obba</taxon>
    </lineage>
</organism>
<reference evidence="1 2" key="1">
    <citation type="submission" date="2016-07" db="EMBL/GenBank/DDBJ databases">
        <title>Draft genome of the white-rot fungus Obba rivulosa 3A-2.</title>
        <authorList>
            <consortium name="DOE Joint Genome Institute"/>
            <person name="Miettinen O."/>
            <person name="Riley R."/>
            <person name="Acob R."/>
            <person name="Barry K."/>
            <person name="Cullen D."/>
            <person name="De Vries R."/>
            <person name="Hainaut M."/>
            <person name="Hatakka A."/>
            <person name="Henrissat B."/>
            <person name="Hilden K."/>
            <person name="Kuo R."/>
            <person name="Labutti K."/>
            <person name="Lipzen A."/>
            <person name="Makela M.R."/>
            <person name="Sandor L."/>
            <person name="Spatafora J.W."/>
            <person name="Grigoriev I.V."/>
            <person name="Hibbett D.S."/>
        </authorList>
    </citation>
    <scope>NUCLEOTIDE SEQUENCE [LARGE SCALE GENOMIC DNA]</scope>
    <source>
        <strain evidence="1 2">3A-2</strain>
    </source>
</reference>
<accession>A0A8E2DRZ8</accession>